<name>A0ABQ5N361_9CLOT</name>
<dbReference type="Proteomes" id="UP001208567">
    <property type="component" value="Unassembled WGS sequence"/>
</dbReference>
<dbReference type="RefSeq" id="WP_264848941.1">
    <property type="nucleotide sequence ID" value="NZ_BRXR01000001.1"/>
</dbReference>
<reference evidence="1 2" key="1">
    <citation type="journal article" date="2024" name="Int. J. Syst. Evol. Microbiol.">
        <title>Clostridium omnivorum sp. nov., isolated from anoxic soil under the treatment of reductive soil disinfestation.</title>
        <authorList>
            <person name="Ueki A."/>
            <person name="Tonouchi A."/>
            <person name="Kaku N."/>
            <person name="Honma S."/>
            <person name="Ueki K."/>
        </authorList>
    </citation>
    <scope>NUCLEOTIDE SEQUENCE [LARGE SCALE GENOMIC DNA]</scope>
    <source>
        <strain evidence="1 2">E14</strain>
    </source>
</reference>
<organism evidence="1 2">
    <name type="scientific">Clostridium omnivorum</name>
    <dbReference type="NCBI Taxonomy" id="1604902"/>
    <lineage>
        <taxon>Bacteria</taxon>
        <taxon>Bacillati</taxon>
        <taxon>Bacillota</taxon>
        <taxon>Clostridia</taxon>
        <taxon>Eubacteriales</taxon>
        <taxon>Clostridiaceae</taxon>
        <taxon>Clostridium</taxon>
    </lineage>
</organism>
<dbReference type="EMBL" id="BRXR01000001">
    <property type="protein sequence ID" value="GLC29652.1"/>
    <property type="molecule type" value="Genomic_DNA"/>
</dbReference>
<evidence type="ECO:0000313" key="1">
    <source>
        <dbReference type="EMBL" id="GLC29652.1"/>
    </source>
</evidence>
<protein>
    <submittedName>
        <fullName evidence="1">Uncharacterized protein</fullName>
    </submittedName>
</protein>
<evidence type="ECO:0000313" key="2">
    <source>
        <dbReference type="Proteomes" id="UP001208567"/>
    </source>
</evidence>
<comment type="caution">
    <text evidence="1">The sequence shown here is derived from an EMBL/GenBank/DDBJ whole genome shotgun (WGS) entry which is preliminary data.</text>
</comment>
<gene>
    <name evidence="1" type="ORF">bsdE14_10620</name>
</gene>
<sequence>MGKQIRFFQMYNDEVEFVKVIEQSGDYMVTSKGERLLFKDVVNSNDYQVYIALNNENIYLKSNGYLDTEKSDVIEYSRCEKSKKNELYYGRLWAEFKYYVNEEIITKNKYFQDKYKYYAGWIKRSMHLSKCKKFYIADEALKLYRESEWDMMATPVTKVDF</sequence>
<accession>A0ABQ5N361</accession>
<proteinExistence type="predicted"/>
<keyword evidence="2" id="KW-1185">Reference proteome</keyword>